<evidence type="ECO:0000313" key="3">
    <source>
        <dbReference type="EMBL" id="GCF15080.1"/>
    </source>
</evidence>
<comment type="caution">
    <text evidence="3">The sequence shown here is derived from an EMBL/GenBank/DDBJ whole genome shotgun (WGS) entry which is preliminary data.</text>
</comment>
<feature type="domain" description="DUF7344" evidence="2">
    <location>
        <begin position="18"/>
        <end position="96"/>
    </location>
</feature>
<dbReference type="InterPro" id="IPR036388">
    <property type="entry name" value="WH-like_DNA-bd_sf"/>
</dbReference>
<keyword evidence="1" id="KW-0472">Membrane</keyword>
<feature type="transmembrane region" description="Helical" evidence="1">
    <location>
        <begin position="149"/>
        <end position="170"/>
    </location>
</feature>
<evidence type="ECO:0000313" key="4">
    <source>
        <dbReference type="Proteomes" id="UP000304382"/>
    </source>
</evidence>
<proteinExistence type="predicted"/>
<organism evidence="3 4">
    <name type="scientific">Haloarcula mannanilytica</name>
    <dbReference type="NCBI Taxonomy" id="2509225"/>
    <lineage>
        <taxon>Archaea</taxon>
        <taxon>Methanobacteriati</taxon>
        <taxon>Methanobacteriota</taxon>
        <taxon>Stenosarchaea group</taxon>
        <taxon>Halobacteria</taxon>
        <taxon>Halobacteriales</taxon>
        <taxon>Haloarculaceae</taxon>
        <taxon>Haloarcula</taxon>
    </lineage>
</organism>
<keyword evidence="1" id="KW-0812">Transmembrane</keyword>
<reference evidence="3 4" key="1">
    <citation type="submission" date="2019-02" db="EMBL/GenBank/DDBJ databases">
        <title>Haloarcula mannanilyticum sp. nov., a mannan degrading haloarchaeon isolated from commercial salt.</title>
        <authorList>
            <person name="Enomoto S."/>
            <person name="Shimane Y."/>
            <person name="Kamekura M."/>
            <person name="Ito T."/>
            <person name="Moriya O."/>
            <person name="Ihara K."/>
            <person name="Takahashi-Ando N."/>
            <person name="Fukushima Y."/>
            <person name="Yoshida Y."/>
            <person name="Usama R."/>
            <person name="Takai K."/>
            <person name="Minegishi H."/>
        </authorList>
    </citation>
    <scope>NUCLEOTIDE SEQUENCE [LARGE SCALE GENOMIC DNA]</scope>
    <source>
        <strain evidence="3 4">MD130-1</strain>
    </source>
</reference>
<evidence type="ECO:0000259" key="2">
    <source>
        <dbReference type="Pfam" id="PF24035"/>
    </source>
</evidence>
<dbReference type="Pfam" id="PF24035">
    <property type="entry name" value="DUF7344"/>
    <property type="match status" value="1"/>
</dbReference>
<dbReference type="AlphaFoldDB" id="A0A4C2ENU6"/>
<dbReference type="EMBL" id="BIXZ01000006">
    <property type="protein sequence ID" value="GCF15080.1"/>
    <property type="molecule type" value="Genomic_DNA"/>
</dbReference>
<dbReference type="InterPro" id="IPR055768">
    <property type="entry name" value="DUF7344"/>
</dbReference>
<evidence type="ECO:0000256" key="1">
    <source>
        <dbReference type="SAM" id="Phobius"/>
    </source>
</evidence>
<dbReference type="Proteomes" id="UP000304382">
    <property type="component" value="Unassembled WGS sequence"/>
</dbReference>
<feature type="transmembrane region" description="Helical" evidence="1">
    <location>
        <begin position="121"/>
        <end position="143"/>
    </location>
</feature>
<name>A0A4C2ENU6_9EURY</name>
<gene>
    <name evidence="3" type="ORF">Harman_30150</name>
</gene>
<sequence length="184" mass="20694">MSEPMVEEEPELSRDRMFDILSSSRRRYTLYYLRQQQEPVQLTDLAEELAAWENDTTVEELSSQARKRVYVSLYQTHAPKLQEAGLITYNADTGEIALREDAPEVEPFISNSDGESNWYRYYGAVALLNALLLLGTVIGIPLLSSVSPIVIGLVVISSFLILSVVHAVAIRRNDNDKSFDIGEP</sequence>
<keyword evidence="1" id="KW-1133">Transmembrane helix</keyword>
<accession>A0A4C2ENU6</accession>
<dbReference type="Gene3D" id="1.10.10.10">
    <property type="entry name" value="Winged helix-like DNA-binding domain superfamily/Winged helix DNA-binding domain"/>
    <property type="match status" value="1"/>
</dbReference>
<keyword evidence="4" id="KW-1185">Reference proteome</keyword>
<protein>
    <recommendedName>
        <fullName evidence="2">DUF7344 domain-containing protein</fullName>
    </recommendedName>
</protein>